<keyword evidence="1" id="KW-1133">Transmembrane helix</keyword>
<accession>A0A673I7N9</accession>
<protein>
    <submittedName>
        <fullName evidence="2">Uncharacterized protein</fullName>
    </submittedName>
</protein>
<dbReference type="PANTHER" id="PTHR28399:SF1">
    <property type="entry name" value="BARTTIN"/>
    <property type="match status" value="1"/>
</dbReference>
<evidence type="ECO:0000256" key="1">
    <source>
        <dbReference type="SAM" id="Phobius"/>
    </source>
</evidence>
<dbReference type="PANTHER" id="PTHR28399">
    <property type="entry name" value="BARTTIN"/>
    <property type="match status" value="1"/>
</dbReference>
<keyword evidence="1" id="KW-0472">Membrane</keyword>
<feature type="transmembrane region" description="Helical" evidence="1">
    <location>
        <begin position="6"/>
        <end position="26"/>
    </location>
</feature>
<feature type="transmembrane region" description="Helical" evidence="1">
    <location>
        <begin position="33"/>
        <end position="53"/>
    </location>
</feature>
<dbReference type="InterPro" id="IPR029181">
    <property type="entry name" value="Barttin"/>
</dbReference>
<dbReference type="GO" id="GO:0006821">
    <property type="term" value="P:chloride transport"/>
    <property type="evidence" value="ECO:0007669"/>
    <property type="project" value="InterPro"/>
</dbReference>
<keyword evidence="1" id="KW-0812">Transmembrane</keyword>
<feature type="transmembrane region" description="Helical" evidence="1">
    <location>
        <begin position="79"/>
        <end position="97"/>
    </location>
</feature>
<reference evidence="2" key="2">
    <citation type="submission" date="2025-09" db="UniProtKB">
        <authorList>
            <consortium name="Ensembl"/>
        </authorList>
    </citation>
    <scope>IDENTIFICATION</scope>
</reference>
<proteinExistence type="predicted"/>
<dbReference type="Pfam" id="PF15462">
    <property type="entry name" value="Barttin"/>
    <property type="match status" value="1"/>
</dbReference>
<keyword evidence="3" id="KW-1185">Reference proteome</keyword>
<organism evidence="2 3">
    <name type="scientific">Sinocyclocheilus rhinocerous</name>
    <dbReference type="NCBI Taxonomy" id="307959"/>
    <lineage>
        <taxon>Eukaryota</taxon>
        <taxon>Metazoa</taxon>
        <taxon>Chordata</taxon>
        <taxon>Craniata</taxon>
        <taxon>Vertebrata</taxon>
        <taxon>Euteleostomi</taxon>
        <taxon>Actinopterygii</taxon>
        <taxon>Neopterygii</taxon>
        <taxon>Teleostei</taxon>
        <taxon>Ostariophysi</taxon>
        <taxon>Cypriniformes</taxon>
        <taxon>Cyprinidae</taxon>
        <taxon>Cyprininae</taxon>
        <taxon>Sinocyclocheilus</taxon>
    </lineage>
</organism>
<evidence type="ECO:0000313" key="2">
    <source>
        <dbReference type="Ensembl" id="ENSSRHP00000036665.1"/>
    </source>
</evidence>
<dbReference type="Ensembl" id="ENSSRHT00000037730.1">
    <property type="protein sequence ID" value="ENSSRHP00000036665.1"/>
    <property type="gene ID" value="ENSSRHG00000018786.1"/>
</dbReference>
<reference evidence="2" key="1">
    <citation type="submission" date="2025-08" db="UniProtKB">
        <authorList>
            <consortium name="Ensembl"/>
        </authorList>
    </citation>
    <scope>IDENTIFICATION</scope>
</reference>
<dbReference type="AlphaFoldDB" id="A0A673I7N9"/>
<dbReference type="GO" id="GO:0017081">
    <property type="term" value="F:chloride channel regulator activity"/>
    <property type="evidence" value="ECO:0007669"/>
    <property type="project" value="TreeGrafter"/>
</dbReference>
<dbReference type="Proteomes" id="UP000472270">
    <property type="component" value="Unassembled WGS sequence"/>
</dbReference>
<evidence type="ECO:0000313" key="3">
    <source>
        <dbReference type="Proteomes" id="UP000472270"/>
    </source>
</evidence>
<name>A0A673I7N9_9TELE</name>
<sequence length="98" mass="11044">MAENKPYRYGLIVLGMAFVALGLFMISVEKPQVFATFCAAGVIMVVMGTVWSVCQCYPRCSNWHHYTQDHPSLSPSSNLSTLTDIYTFLFIYFAFVAK</sequence>
<dbReference type="GO" id="GO:0016323">
    <property type="term" value="C:basolateral plasma membrane"/>
    <property type="evidence" value="ECO:0007669"/>
    <property type="project" value="TreeGrafter"/>
</dbReference>